<evidence type="ECO:0000313" key="3">
    <source>
        <dbReference type="Proteomes" id="UP000078387"/>
    </source>
</evidence>
<keyword evidence="1" id="KW-0812">Transmembrane</keyword>
<dbReference type="Proteomes" id="UP000078387">
    <property type="component" value="Unassembled WGS sequence"/>
</dbReference>
<name>A0A175JIM7_ENTHI</name>
<comment type="caution">
    <text evidence="2">The sequence shown here is derived from an EMBL/GenBank/DDBJ whole genome shotgun (WGS) entry which is preliminary data.</text>
</comment>
<dbReference type="eggNOG" id="ENOG502RGTM">
    <property type="taxonomic scope" value="Eukaryota"/>
</dbReference>
<dbReference type="VEuPathDB" id="AmoebaDB:EHI7A_002330"/>
<keyword evidence="1" id="KW-0472">Membrane</keyword>
<gene>
    <name evidence="2" type="ORF">CL6EHI_014180</name>
</gene>
<reference evidence="2 3" key="1">
    <citation type="submission" date="2016-05" db="EMBL/GenBank/DDBJ databases">
        <title>First whole genome sequencing of Entamoeba histolytica HM1:IMSS-clone-6.</title>
        <authorList>
            <person name="Mukherjee Avik.K."/>
            <person name="Izumyama S."/>
            <person name="Nakada-Tsukui K."/>
            <person name="Nozaki T."/>
        </authorList>
    </citation>
    <scope>NUCLEOTIDE SEQUENCE [LARGE SCALE GENOMIC DNA]</scope>
    <source>
        <strain evidence="2 3">HM1:IMSS clone 6</strain>
    </source>
</reference>
<evidence type="ECO:0000313" key="2">
    <source>
        <dbReference type="EMBL" id="GAT93549.1"/>
    </source>
</evidence>
<organism evidence="2 3">
    <name type="scientific">Entamoeba histolytica</name>
    <dbReference type="NCBI Taxonomy" id="5759"/>
    <lineage>
        <taxon>Eukaryota</taxon>
        <taxon>Amoebozoa</taxon>
        <taxon>Evosea</taxon>
        <taxon>Archamoebae</taxon>
        <taxon>Mastigamoebida</taxon>
        <taxon>Entamoebidae</taxon>
        <taxon>Entamoeba</taxon>
    </lineage>
</organism>
<feature type="transmembrane region" description="Helical" evidence="1">
    <location>
        <begin position="12"/>
        <end position="35"/>
    </location>
</feature>
<dbReference type="VEuPathDB" id="AmoebaDB:KM1_007570"/>
<dbReference type="VEuPathDB" id="AmoebaDB:EHI_014180"/>
<proteinExistence type="predicted"/>
<keyword evidence="1" id="KW-1133">Transmembrane helix</keyword>
<feature type="transmembrane region" description="Helical" evidence="1">
    <location>
        <begin position="187"/>
        <end position="207"/>
    </location>
</feature>
<dbReference type="VEuPathDB" id="AmoebaDB:EHI8A_013980"/>
<sequence length="229" mass="26178">MSKGRESKSNLQIFGFFPIIISTISIGGFVFIKILTNSQEIISLPSILVFLSVIGSCFFIILVMIFFIMKRQDRLVIKIWTLICSIAAILFTLLAIVLFIQSVLLMNHSQFKCSLERVDPTTQFIDSIVIIEQKKEVKNTLDNLNKNAIQNRKFDYESAEAQIDRKENYEDDREICPTNFIDFQVKWLIVIACFVGAHAICCFVLSLRFSLRLIVGIYPSSSLSIDEKN</sequence>
<dbReference type="EMBL" id="BDEQ01000001">
    <property type="protein sequence ID" value="GAT93549.1"/>
    <property type="molecule type" value="Genomic_DNA"/>
</dbReference>
<accession>A0A175JIM7</accession>
<feature type="transmembrane region" description="Helical" evidence="1">
    <location>
        <begin position="47"/>
        <end position="67"/>
    </location>
</feature>
<dbReference type="AlphaFoldDB" id="A0A175JIM7"/>
<feature type="transmembrane region" description="Helical" evidence="1">
    <location>
        <begin position="79"/>
        <end position="100"/>
    </location>
</feature>
<dbReference type="VEuPathDB" id="AmoebaDB:EHI5A_004940"/>
<protein>
    <submittedName>
        <fullName evidence="2">Uncharacterized protein</fullName>
    </submittedName>
</protein>
<evidence type="ECO:0000256" key="1">
    <source>
        <dbReference type="SAM" id="Phobius"/>
    </source>
</evidence>